<accession>A0A0K8NUT0</accession>
<proteinExistence type="predicted"/>
<dbReference type="EMBL" id="BBYR01000006">
    <property type="protein sequence ID" value="GAP34128.1"/>
    <property type="molecule type" value="Genomic_DNA"/>
</dbReference>
<feature type="region of interest" description="Disordered" evidence="1">
    <location>
        <begin position="49"/>
        <end position="85"/>
    </location>
</feature>
<keyword evidence="3" id="KW-1185">Reference proteome</keyword>
<dbReference type="STRING" id="1547922.ISF6_3907"/>
<organism evidence="2 3">
    <name type="scientific">Piscinibacter sakaiensis</name>
    <name type="common">Ideonella sakaiensis</name>
    <dbReference type="NCBI Taxonomy" id="1547922"/>
    <lineage>
        <taxon>Bacteria</taxon>
        <taxon>Pseudomonadati</taxon>
        <taxon>Pseudomonadota</taxon>
        <taxon>Betaproteobacteria</taxon>
        <taxon>Burkholderiales</taxon>
        <taxon>Sphaerotilaceae</taxon>
        <taxon>Piscinibacter</taxon>
    </lineage>
</organism>
<dbReference type="Proteomes" id="UP000037660">
    <property type="component" value="Unassembled WGS sequence"/>
</dbReference>
<comment type="caution">
    <text evidence="2">The sequence shown here is derived from an EMBL/GenBank/DDBJ whole genome shotgun (WGS) entry which is preliminary data.</text>
</comment>
<feature type="region of interest" description="Disordered" evidence="1">
    <location>
        <begin position="1"/>
        <end position="26"/>
    </location>
</feature>
<sequence>MSDCGNRPGSAENQPHQQRAGPARHVWPCGTRLTPYGCHFVFSLRAARSAGHMGDPGSEHGGDTVSLPRRRPRGRPTKERECTQAVRPNQAGCVLVTAIAPGARRRSESAGALRLPGAAPAHLPTRQWTPAPPKPPSGAAGHGTGSCRERTSAAESSHRPARRNSRSSISATSHPDRAVTDPALRPSDARTPQEPPQCRRPVLRRLPGTCPRSRRIAGRPSMRWQRPSRDRTATPTGPEGPSGEAVDGCET</sequence>
<reference evidence="2 3" key="2">
    <citation type="journal article" date="2016" name="Science">
        <title>A bacterium that degrades and assimilates poly(ethylene terephthalate).</title>
        <authorList>
            <person name="Yoshida S."/>
            <person name="Hiraga K."/>
            <person name="Takehana T."/>
            <person name="Taniguchi I."/>
            <person name="Yamaji H."/>
            <person name="Maeda Y."/>
            <person name="Toyohara K."/>
            <person name="Miyamoto K."/>
            <person name="Kimura Y."/>
            <person name="Oda K."/>
        </authorList>
    </citation>
    <scope>NUCLEOTIDE SEQUENCE [LARGE SCALE GENOMIC DNA]</scope>
    <source>
        <strain evidence="3">NBRC 110686 / TISTR 2288 / 201-F6</strain>
    </source>
</reference>
<feature type="region of interest" description="Disordered" evidence="1">
    <location>
        <begin position="118"/>
        <end position="251"/>
    </location>
</feature>
<reference evidence="3" key="1">
    <citation type="submission" date="2015-07" db="EMBL/GenBank/DDBJ databases">
        <title>Discovery of a poly(ethylene terephthalate assimilation.</title>
        <authorList>
            <person name="Yoshida S."/>
            <person name="Hiraga K."/>
            <person name="Takehana T."/>
            <person name="Taniguchi I."/>
            <person name="Yamaji H."/>
            <person name="Maeda Y."/>
            <person name="Toyohara K."/>
            <person name="Miyamoto K."/>
            <person name="Kimura Y."/>
            <person name="Oda K."/>
        </authorList>
    </citation>
    <scope>NUCLEOTIDE SEQUENCE [LARGE SCALE GENOMIC DNA]</scope>
    <source>
        <strain evidence="3">NBRC 110686 / TISTR 2288 / 201-F6</strain>
    </source>
</reference>
<gene>
    <name evidence="2" type="ORF">ISF6_3907</name>
</gene>
<evidence type="ECO:0000313" key="2">
    <source>
        <dbReference type="EMBL" id="GAP34128.1"/>
    </source>
</evidence>
<evidence type="ECO:0000313" key="3">
    <source>
        <dbReference type="Proteomes" id="UP000037660"/>
    </source>
</evidence>
<dbReference type="AlphaFoldDB" id="A0A0K8NUT0"/>
<evidence type="ECO:0000256" key="1">
    <source>
        <dbReference type="SAM" id="MobiDB-lite"/>
    </source>
</evidence>
<feature type="compositionally biased region" description="Basic and acidic residues" evidence="1">
    <location>
        <begin position="147"/>
        <end position="158"/>
    </location>
</feature>
<name>A0A0K8NUT0_PISS1</name>
<protein>
    <submittedName>
        <fullName evidence="2">Uncharacterized protein</fullName>
    </submittedName>
</protein>